<evidence type="ECO:0000259" key="1">
    <source>
        <dbReference type="Pfam" id="PF21956"/>
    </source>
</evidence>
<protein>
    <submittedName>
        <fullName evidence="2">Addiction module HigA family antidote</fullName>
    </submittedName>
</protein>
<dbReference type="Pfam" id="PF21956">
    <property type="entry name" value="DUF6922"/>
    <property type="match status" value="1"/>
</dbReference>
<organism evidence="2 3">
    <name type="scientific">Pedobacter cryoconitis</name>
    <dbReference type="NCBI Taxonomy" id="188932"/>
    <lineage>
        <taxon>Bacteria</taxon>
        <taxon>Pseudomonadati</taxon>
        <taxon>Bacteroidota</taxon>
        <taxon>Sphingobacteriia</taxon>
        <taxon>Sphingobacteriales</taxon>
        <taxon>Sphingobacteriaceae</taxon>
        <taxon>Pedobacter</taxon>
    </lineage>
</organism>
<dbReference type="CDD" id="cd00093">
    <property type="entry name" value="HTH_XRE"/>
    <property type="match status" value="1"/>
</dbReference>
<dbReference type="InterPro" id="IPR053830">
    <property type="entry name" value="DUF6922"/>
</dbReference>
<name>A0A327T3L3_9SPHI</name>
<evidence type="ECO:0000313" key="2">
    <source>
        <dbReference type="EMBL" id="RAJ35711.1"/>
    </source>
</evidence>
<dbReference type="Gene3D" id="1.10.260.40">
    <property type="entry name" value="lambda repressor-like DNA-binding domains"/>
    <property type="match status" value="1"/>
</dbReference>
<evidence type="ECO:0000313" key="3">
    <source>
        <dbReference type="Proteomes" id="UP000249754"/>
    </source>
</evidence>
<dbReference type="SUPFAM" id="SSF47413">
    <property type="entry name" value="lambda repressor-like DNA-binding domains"/>
    <property type="match status" value="1"/>
</dbReference>
<dbReference type="OrthoDB" id="1364214at2"/>
<comment type="caution">
    <text evidence="2">The sequence shown here is derived from an EMBL/GenBank/DDBJ whole genome shotgun (WGS) entry which is preliminary data.</text>
</comment>
<dbReference type="RefSeq" id="WP_111632550.1">
    <property type="nucleotide sequence ID" value="NZ_QLLR01000002.1"/>
</dbReference>
<gene>
    <name evidence="2" type="ORF">LY11_00958</name>
</gene>
<feature type="domain" description="DUF6922" evidence="1">
    <location>
        <begin position="98"/>
        <end position="148"/>
    </location>
</feature>
<accession>A0A327T3L3</accession>
<reference evidence="2 3" key="1">
    <citation type="submission" date="2018-06" db="EMBL/GenBank/DDBJ databases">
        <title>Genomic Encyclopedia of Archaeal and Bacterial Type Strains, Phase II (KMG-II): from individual species to whole genera.</title>
        <authorList>
            <person name="Goeker M."/>
        </authorList>
    </citation>
    <scope>NUCLEOTIDE SEQUENCE [LARGE SCALE GENOMIC DNA]</scope>
    <source>
        <strain evidence="2 3">DSM 14825</strain>
    </source>
</reference>
<dbReference type="GO" id="GO:0003677">
    <property type="term" value="F:DNA binding"/>
    <property type="evidence" value="ECO:0007669"/>
    <property type="project" value="InterPro"/>
</dbReference>
<dbReference type="InterPro" id="IPR001387">
    <property type="entry name" value="Cro/C1-type_HTH"/>
</dbReference>
<dbReference type="InterPro" id="IPR010982">
    <property type="entry name" value="Lambda_DNA-bd_dom_sf"/>
</dbReference>
<sequence length="168" mass="19609">MESMLEKYKGIHPGMILERELKKKNLKKVAFAHALNEYPQTLNQITKGKRGLTPALSLKIDKALGFEEGTMLVLQAYFEIKKEKKKSNNQLRPNISNFRKILFWDTDITKIDWEKQYRSIIRRIFERGNSQEKEEIINFYGKDKIKSVTGNISVTSGVITLLHNRKTH</sequence>
<dbReference type="Proteomes" id="UP000249754">
    <property type="component" value="Unassembled WGS sequence"/>
</dbReference>
<dbReference type="EMBL" id="QLLR01000002">
    <property type="protein sequence ID" value="RAJ35711.1"/>
    <property type="molecule type" value="Genomic_DNA"/>
</dbReference>
<dbReference type="AlphaFoldDB" id="A0A327T3L3"/>
<proteinExistence type="predicted"/>